<comment type="caution">
    <text evidence="3">The sequence shown here is derived from an EMBL/GenBank/DDBJ whole genome shotgun (WGS) entry which is preliminary data.</text>
</comment>
<feature type="compositionally biased region" description="Low complexity" evidence="1">
    <location>
        <begin position="354"/>
        <end position="366"/>
    </location>
</feature>
<sequence>MLAPLLKALELKCDNTAYRPVMDAIDLLKRYLEQPLKEGAFFDPAETVPLQGVVLDQWRAAVVDDKGRVERIPYELCVLVALRDALRRREIWVVGANRWRNPEDDLPADFEDNRDVHYAAQGQPQDAGEFITALQRRLRTSLDRFEQALAEAPRVGVAIVKKHGQPWIRVSPRGKQEEPESLVAVKGEIERRWGTIDLLDILKYAEFGTDFIAESTSVATRENLSKDVLRRRLLLVLSTKTINWDLIRQQHDQIVNYTTALRLGTAEAEQVLRRFTRGGPRTPPPRRSRNSGGRCGRRSSATTWPTPSCGRRSTRDRRSWRTGTPRTRTSSTARTATWPDRTRSPRRCPCSPCTCSSPPWSTSTRC</sequence>
<evidence type="ECO:0000313" key="4">
    <source>
        <dbReference type="Proteomes" id="UP001501447"/>
    </source>
</evidence>
<name>A0ABP6CKH8_9ACTN</name>
<dbReference type="InterPro" id="IPR002513">
    <property type="entry name" value="Tn3_Tnp_DDE_dom"/>
</dbReference>
<keyword evidence="4" id="KW-1185">Reference proteome</keyword>
<accession>A0ABP6CKH8</accession>
<evidence type="ECO:0000259" key="2">
    <source>
        <dbReference type="Pfam" id="PF01526"/>
    </source>
</evidence>
<protein>
    <recommendedName>
        <fullName evidence="2">Tn3 transposase DDE domain-containing protein</fullName>
    </recommendedName>
</protein>
<evidence type="ECO:0000256" key="1">
    <source>
        <dbReference type="SAM" id="MobiDB-lite"/>
    </source>
</evidence>
<dbReference type="EMBL" id="BAAARJ010000012">
    <property type="protein sequence ID" value="GAA2621474.1"/>
    <property type="molecule type" value="Genomic_DNA"/>
</dbReference>
<gene>
    <name evidence="3" type="ORF">GCM10009863_39450</name>
</gene>
<dbReference type="Pfam" id="PF01526">
    <property type="entry name" value="DDE_Tnp_Tn3"/>
    <property type="match status" value="1"/>
</dbReference>
<proteinExistence type="predicted"/>
<dbReference type="Proteomes" id="UP001501447">
    <property type="component" value="Unassembled WGS sequence"/>
</dbReference>
<feature type="domain" description="Tn3 transposase DDE" evidence="2">
    <location>
        <begin position="237"/>
        <end position="280"/>
    </location>
</feature>
<organism evidence="3 4">
    <name type="scientific">Streptomyces axinellae</name>
    <dbReference type="NCBI Taxonomy" id="552788"/>
    <lineage>
        <taxon>Bacteria</taxon>
        <taxon>Bacillati</taxon>
        <taxon>Actinomycetota</taxon>
        <taxon>Actinomycetes</taxon>
        <taxon>Kitasatosporales</taxon>
        <taxon>Streptomycetaceae</taxon>
        <taxon>Streptomyces</taxon>
    </lineage>
</organism>
<feature type="compositionally biased region" description="Low complexity" evidence="1">
    <location>
        <begin position="321"/>
        <end position="339"/>
    </location>
</feature>
<evidence type="ECO:0000313" key="3">
    <source>
        <dbReference type="EMBL" id="GAA2621474.1"/>
    </source>
</evidence>
<feature type="region of interest" description="Disordered" evidence="1">
    <location>
        <begin position="274"/>
        <end position="366"/>
    </location>
</feature>
<reference evidence="4" key="1">
    <citation type="journal article" date="2019" name="Int. J. Syst. Evol. Microbiol.">
        <title>The Global Catalogue of Microorganisms (GCM) 10K type strain sequencing project: providing services to taxonomists for standard genome sequencing and annotation.</title>
        <authorList>
            <consortium name="The Broad Institute Genomics Platform"/>
            <consortium name="The Broad Institute Genome Sequencing Center for Infectious Disease"/>
            <person name="Wu L."/>
            <person name="Ma J."/>
        </authorList>
    </citation>
    <scope>NUCLEOTIDE SEQUENCE [LARGE SCALE GENOMIC DNA]</scope>
    <source>
        <strain evidence="4">JCM 16373</strain>
    </source>
</reference>